<dbReference type="InterPro" id="IPR003675">
    <property type="entry name" value="Rce1/LyrA-like_dom"/>
</dbReference>
<evidence type="ECO:0000259" key="2">
    <source>
        <dbReference type="Pfam" id="PF02517"/>
    </source>
</evidence>
<comment type="caution">
    <text evidence="3">The sequence shown here is derived from an EMBL/GenBank/DDBJ whole genome shotgun (WGS) entry which is preliminary data.</text>
</comment>
<keyword evidence="1" id="KW-0812">Transmembrane</keyword>
<dbReference type="Pfam" id="PF02517">
    <property type="entry name" value="Rce1-like"/>
    <property type="match status" value="1"/>
</dbReference>
<accession>A0ABW5JN30</accession>
<evidence type="ECO:0000313" key="3">
    <source>
        <dbReference type="EMBL" id="MFD2534183.1"/>
    </source>
</evidence>
<feature type="transmembrane region" description="Helical" evidence="1">
    <location>
        <begin position="9"/>
        <end position="26"/>
    </location>
</feature>
<proteinExistence type="predicted"/>
<keyword evidence="1" id="KW-1133">Transmembrane helix</keyword>
<dbReference type="EMBL" id="JBHULK010000001">
    <property type="protein sequence ID" value="MFD2534183.1"/>
    <property type="molecule type" value="Genomic_DNA"/>
</dbReference>
<protein>
    <submittedName>
        <fullName evidence="3">Type II CAAX prenyl endopeptidase Rce1 family protein</fullName>
    </submittedName>
</protein>
<keyword evidence="1" id="KW-0472">Membrane</keyword>
<name>A0ABW5JN30_9FLAO</name>
<gene>
    <name evidence="3" type="ORF">ACFSQS_03615</name>
</gene>
<evidence type="ECO:0000313" key="4">
    <source>
        <dbReference type="Proteomes" id="UP001597441"/>
    </source>
</evidence>
<evidence type="ECO:0000256" key="1">
    <source>
        <dbReference type="SAM" id="Phobius"/>
    </source>
</evidence>
<dbReference type="RefSeq" id="WP_388014232.1">
    <property type="nucleotide sequence ID" value="NZ_JBHUDT010000001.1"/>
</dbReference>
<feature type="transmembrane region" description="Helical" evidence="1">
    <location>
        <begin position="100"/>
        <end position="117"/>
    </location>
</feature>
<sequence>MQSGLYKSFEFFIIFILVPISFALSYSPWLKLIIGFTGFIYIVFVLLKVEKEKIQISKNLNWKLFFKQTLVKFLGIAMVTTLFVWFTNKEALFSVLLNKPILWFLILIIYSVFSVYPQELVYRTFYFKRYSGALKNKNLFLFINAIMFSLGHLFFKNPLVLVLTFFGGLLFAVTYNKTKSTLLVSIEHAIYGCWLFTVGMGDMLGFPL</sequence>
<feature type="transmembrane region" description="Helical" evidence="1">
    <location>
        <begin position="32"/>
        <end position="49"/>
    </location>
</feature>
<feature type="transmembrane region" description="Helical" evidence="1">
    <location>
        <begin position="138"/>
        <end position="154"/>
    </location>
</feature>
<feature type="domain" description="CAAX prenyl protease 2/Lysostaphin resistance protein A-like" evidence="2">
    <location>
        <begin position="102"/>
        <end position="191"/>
    </location>
</feature>
<reference evidence="4" key="1">
    <citation type="journal article" date="2019" name="Int. J. Syst. Evol. Microbiol.">
        <title>The Global Catalogue of Microorganisms (GCM) 10K type strain sequencing project: providing services to taxonomists for standard genome sequencing and annotation.</title>
        <authorList>
            <consortium name="The Broad Institute Genomics Platform"/>
            <consortium name="The Broad Institute Genome Sequencing Center for Infectious Disease"/>
            <person name="Wu L."/>
            <person name="Ma J."/>
        </authorList>
    </citation>
    <scope>NUCLEOTIDE SEQUENCE [LARGE SCALE GENOMIC DNA]</scope>
    <source>
        <strain evidence="4">KCTC 42903</strain>
    </source>
</reference>
<feature type="transmembrane region" description="Helical" evidence="1">
    <location>
        <begin position="188"/>
        <end position="206"/>
    </location>
</feature>
<dbReference type="Proteomes" id="UP001597441">
    <property type="component" value="Unassembled WGS sequence"/>
</dbReference>
<feature type="transmembrane region" description="Helical" evidence="1">
    <location>
        <begin position="70"/>
        <end position="88"/>
    </location>
</feature>
<keyword evidence="4" id="KW-1185">Reference proteome</keyword>
<organism evidence="3 4">
    <name type="scientific">Gelatiniphilus marinus</name>
    <dbReference type="NCBI Taxonomy" id="1759464"/>
    <lineage>
        <taxon>Bacteria</taxon>
        <taxon>Pseudomonadati</taxon>
        <taxon>Bacteroidota</taxon>
        <taxon>Flavobacteriia</taxon>
        <taxon>Flavobacteriales</taxon>
        <taxon>Flavobacteriaceae</taxon>
        <taxon>Gelatiniphilus</taxon>
    </lineage>
</organism>
<feature type="transmembrane region" description="Helical" evidence="1">
    <location>
        <begin position="160"/>
        <end position="176"/>
    </location>
</feature>